<comment type="similarity">
    <text evidence="2">Belongs to the SAM hydrolase / SAM-dependent halogenase family.</text>
</comment>
<protein>
    <submittedName>
        <fullName evidence="5">SAM-dependent chlorinase/fluorinase</fullName>
    </submittedName>
</protein>
<dbReference type="SUPFAM" id="SSF101852">
    <property type="entry name" value="Bacterial fluorinating enzyme, C-terminal domain"/>
    <property type="match status" value="1"/>
</dbReference>
<dbReference type="PANTHER" id="PTHR35092:SF1">
    <property type="entry name" value="CHLORINASE MJ1651"/>
    <property type="match status" value="1"/>
</dbReference>
<dbReference type="InterPro" id="IPR023227">
    <property type="entry name" value="SAM_OH_AdoTrfase_C_sf"/>
</dbReference>
<evidence type="ECO:0000256" key="1">
    <source>
        <dbReference type="ARBA" id="ARBA00022691"/>
    </source>
</evidence>
<comment type="caution">
    <text evidence="5">The sequence shown here is derived from an EMBL/GenBank/DDBJ whole genome shotgun (WGS) entry which is preliminary data.</text>
</comment>
<gene>
    <name evidence="5" type="ORF">GCM10022402_17720</name>
</gene>
<sequence length="269" mass="28035">MPERDWITFLTDYGTADGFVGICHGVMARIAPQARVLDLTHLVPPGDIGHGAEALRQAIAYLPEAVHLAVVDPGVGTSRRPVVLSAGGHLLVGPDNGLLVRAADEVGGVDSAHELSEPRYALGAVSHTFHGRDIFAPAAAHLATGLAPGELGPEVPVADLVRLPEPIARREGEEIHGEIVFADRFGNLQSSLPADLVAQSGLSVGTRLEVTAKGSTVTLPFVTTFADVAEGEPLAHVDSADRLALAVNRGSAATALDLGEGDRFTLRAR</sequence>
<organism evidence="5 6">
    <name type="scientific">Salinactinospora qingdaonensis</name>
    <dbReference type="NCBI Taxonomy" id="702744"/>
    <lineage>
        <taxon>Bacteria</taxon>
        <taxon>Bacillati</taxon>
        <taxon>Actinomycetota</taxon>
        <taxon>Actinomycetes</taxon>
        <taxon>Streptosporangiales</taxon>
        <taxon>Nocardiopsidaceae</taxon>
        <taxon>Salinactinospora</taxon>
    </lineage>
</organism>
<dbReference type="Pfam" id="PF01887">
    <property type="entry name" value="SAM_HAT_N"/>
    <property type="match status" value="1"/>
</dbReference>
<dbReference type="PANTHER" id="PTHR35092">
    <property type="entry name" value="CHLORINASE MJ1651"/>
    <property type="match status" value="1"/>
</dbReference>
<dbReference type="InterPro" id="IPR046470">
    <property type="entry name" value="SAM_HAT_C"/>
</dbReference>
<keyword evidence="1" id="KW-0949">S-adenosyl-L-methionine</keyword>
<dbReference type="Gene3D" id="3.40.50.10790">
    <property type="entry name" value="S-adenosyl-l-methionine hydroxide adenosyltransferase, N-terminal"/>
    <property type="match status" value="1"/>
</dbReference>
<keyword evidence="6" id="KW-1185">Reference proteome</keyword>
<evidence type="ECO:0000256" key="2">
    <source>
        <dbReference type="ARBA" id="ARBA00024035"/>
    </source>
</evidence>
<evidence type="ECO:0000259" key="3">
    <source>
        <dbReference type="Pfam" id="PF01887"/>
    </source>
</evidence>
<dbReference type="Gene3D" id="2.40.30.90">
    <property type="entry name" value="Bacterial fluorinating enzyme like"/>
    <property type="match status" value="1"/>
</dbReference>
<feature type="domain" description="S-adenosyl-l-methionine hydroxide adenosyltransferase C-terminal" evidence="4">
    <location>
        <begin position="177"/>
        <end position="264"/>
    </location>
</feature>
<dbReference type="InterPro" id="IPR002747">
    <property type="entry name" value="SAM_OH_AdoTrfase"/>
</dbReference>
<name>A0ABP7FFN9_9ACTN</name>
<feature type="domain" description="S-adenosyl-l-methionine hydroxide adenosyltransferase N-terminal" evidence="3">
    <location>
        <begin position="7"/>
        <end position="152"/>
    </location>
</feature>
<reference evidence="6" key="1">
    <citation type="journal article" date="2019" name="Int. J. Syst. Evol. Microbiol.">
        <title>The Global Catalogue of Microorganisms (GCM) 10K type strain sequencing project: providing services to taxonomists for standard genome sequencing and annotation.</title>
        <authorList>
            <consortium name="The Broad Institute Genomics Platform"/>
            <consortium name="The Broad Institute Genome Sequencing Center for Infectious Disease"/>
            <person name="Wu L."/>
            <person name="Ma J."/>
        </authorList>
    </citation>
    <scope>NUCLEOTIDE SEQUENCE [LARGE SCALE GENOMIC DNA]</scope>
    <source>
        <strain evidence="6">JCM 17137</strain>
    </source>
</reference>
<evidence type="ECO:0000313" key="6">
    <source>
        <dbReference type="Proteomes" id="UP001500908"/>
    </source>
</evidence>
<evidence type="ECO:0000313" key="5">
    <source>
        <dbReference type="EMBL" id="GAA3738269.1"/>
    </source>
</evidence>
<dbReference type="InterPro" id="IPR046469">
    <property type="entry name" value="SAM_HAT_N"/>
</dbReference>
<dbReference type="PIRSF" id="PIRSF006779">
    <property type="entry name" value="UCP006779"/>
    <property type="match status" value="1"/>
</dbReference>
<evidence type="ECO:0000259" key="4">
    <source>
        <dbReference type="Pfam" id="PF20257"/>
    </source>
</evidence>
<dbReference type="Proteomes" id="UP001500908">
    <property type="component" value="Unassembled WGS sequence"/>
</dbReference>
<proteinExistence type="inferred from homology"/>
<dbReference type="Pfam" id="PF20257">
    <property type="entry name" value="SAM_HAT_C"/>
    <property type="match status" value="1"/>
</dbReference>
<dbReference type="InterPro" id="IPR023228">
    <property type="entry name" value="SAM_OH_AdoTrfase_N_sf"/>
</dbReference>
<dbReference type="SUPFAM" id="SSF102522">
    <property type="entry name" value="Bacterial fluorinating enzyme, N-terminal domain"/>
    <property type="match status" value="1"/>
</dbReference>
<accession>A0ABP7FFN9</accession>
<dbReference type="EMBL" id="BAABDD010000006">
    <property type="protein sequence ID" value="GAA3738269.1"/>
    <property type="molecule type" value="Genomic_DNA"/>
</dbReference>
<dbReference type="RefSeq" id="WP_344969411.1">
    <property type="nucleotide sequence ID" value="NZ_BAABDD010000006.1"/>
</dbReference>